<evidence type="ECO:0000256" key="3">
    <source>
        <dbReference type="SAM" id="Phobius"/>
    </source>
</evidence>
<keyword evidence="2" id="KW-0186">Copper</keyword>
<evidence type="ECO:0000313" key="7">
    <source>
        <dbReference type="Proteomes" id="UP000319353"/>
    </source>
</evidence>
<feature type="domain" description="Blue (type 1) copper" evidence="5">
    <location>
        <begin position="60"/>
        <end position="152"/>
    </location>
</feature>
<sequence>MRRQTSRRLRVAAVVSVAIFMTFVFSASRSFAATRHDVYIGGVTAGAPLAPGGVVWFNGYSPGTIRITAGDTIKWHLVGGVHTVTSADTLSNGSFTYDSSPLFTPAGALADMGPGKLLAPGSVYELDTSGLAPGTYHYFCKIHPGMTGTLVVVAGVSTVTVQATAGWGDSVYAVQAFAPENMTVVQGTIVQWRLANPTEPHTITGPAPGGGIAWDSSPNLPPGPPPVLFVPDTTFNHTFSSAGTFTYLCKVHAYQVDRSWVGMVGTVIVEPAVVDTSSTLLTVSYAALAVAVVALLVGIAALVRKRKP</sequence>
<accession>A0A537KLE5</accession>
<keyword evidence="1" id="KW-0479">Metal-binding</keyword>
<dbReference type="PANTHER" id="PTHR36507">
    <property type="entry name" value="BLL1555 PROTEIN"/>
    <property type="match status" value="1"/>
</dbReference>
<dbReference type="InterPro" id="IPR000923">
    <property type="entry name" value="BlueCu_1"/>
</dbReference>
<comment type="caution">
    <text evidence="6">The sequence shown here is derived from an EMBL/GenBank/DDBJ whole genome shotgun (WGS) entry which is preliminary data.</text>
</comment>
<evidence type="ECO:0000256" key="1">
    <source>
        <dbReference type="ARBA" id="ARBA00022723"/>
    </source>
</evidence>
<organism evidence="6 7">
    <name type="scientific">Candidatus Segetimicrobium genomatis</name>
    <dbReference type="NCBI Taxonomy" id="2569760"/>
    <lineage>
        <taxon>Bacteria</taxon>
        <taxon>Bacillati</taxon>
        <taxon>Candidatus Sysuimicrobiota</taxon>
        <taxon>Candidatus Sysuimicrobiia</taxon>
        <taxon>Candidatus Sysuimicrobiales</taxon>
        <taxon>Candidatus Segetimicrobiaceae</taxon>
        <taxon>Candidatus Segetimicrobium</taxon>
    </lineage>
</organism>
<dbReference type="EMBL" id="VBAL01000248">
    <property type="protein sequence ID" value="TMI96599.1"/>
    <property type="molecule type" value="Genomic_DNA"/>
</dbReference>
<evidence type="ECO:0000313" key="6">
    <source>
        <dbReference type="EMBL" id="TMI96599.1"/>
    </source>
</evidence>
<evidence type="ECO:0000259" key="5">
    <source>
        <dbReference type="Pfam" id="PF00127"/>
    </source>
</evidence>
<dbReference type="Proteomes" id="UP000319353">
    <property type="component" value="Unassembled WGS sequence"/>
</dbReference>
<gene>
    <name evidence="6" type="ORF">E6H01_13775</name>
</gene>
<evidence type="ECO:0000256" key="2">
    <source>
        <dbReference type="ARBA" id="ARBA00023008"/>
    </source>
</evidence>
<feature type="chain" id="PRO_5021850353" description="Blue (type 1) copper domain-containing protein" evidence="4">
    <location>
        <begin position="33"/>
        <end position="308"/>
    </location>
</feature>
<dbReference type="Gene3D" id="2.60.40.420">
    <property type="entry name" value="Cupredoxins - blue copper proteins"/>
    <property type="match status" value="2"/>
</dbReference>
<dbReference type="GO" id="GO:0009055">
    <property type="term" value="F:electron transfer activity"/>
    <property type="evidence" value="ECO:0007669"/>
    <property type="project" value="InterPro"/>
</dbReference>
<dbReference type="GO" id="GO:0005507">
    <property type="term" value="F:copper ion binding"/>
    <property type="evidence" value="ECO:0007669"/>
    <property type="project" value="InterPro"/>
</dbReference>
<keyword evidence="3" id="KW-0812">Transmembrane</keyword>
<keyword evidence="4" id="KW-0732">Signal</keyword>
<name>A0A537KLE5_9BACT</name>
<keyword evidence="3" id="KW-0472">Membrane</keyword>
<feature type="transmembrane region" description="Helical" evidence="3">
    <location>
        <begin position="283"/>
        <end position="303"/>
    </location>
</feature>
<dbReference type="AlphaFoldDB" id="A0A537KLE5"/>
<dbReference type="Pfam" id="PF00127">
    <property type="entry name" value="Copper-bind"/>
    <property type="match status" value="1"/>
</dbReference>
<protein>
    <recommendedName>
        <fullName evidence="5">Blue (type 1) copper domain-containing protein</fullName>
    </recommendedName>
</protein>
<feature type="signal peptide" evidence="4">
    <location>
        <begin position="1"/>
        <end position="32"/>
    </location>
</feature>
<dbReference type="SUPFAM" id="SSF49503">
    <property type="entry name" value="Cupredoxins"/>
    <property type="match status" value="2"/>
</dbReference>
<proteinExistence type="predicted"/>
<keyword evidence="3" id="KW-1133">Transmembrane helix</keyword>
<dbReference type="InterPro" id="IPR052721">
    <property type="entry name" value="ET_Amicyanin"/>
</dbReference>
<reference evidence="6 7" key="1">
    <citation type="journal article" date="2019" name="Nat. Microbiol.">
        <title>Mediterranean grassland soil C-N compound turnover is dependent on rainfall and depth, and is mediated by genomically divergent microorganisms.</title>
        <authorList>
            <person name="Diamond S."/>
            <person name="Andeer P.F."/>
            <person name="Li Z."/>
            <person name="Crits-Christoph A."/>
            <person name="Burstein D."/>
            <person name="Anantharaman K."/>
            <person name="Lane K.R."/>
            <person name="Thomas B.C."/>
            <person name="Pan C."/>
            <person name="Northen T.R."/>
            <person name="Banfield J.F."/>
        </authorList>
    </citation>
    <scope>NUCLEOTIDE SEQUENCE [LARGE SCALE GENOMIC DNA]</scope>
    <source>
        <strain evidence="6">NP_4</strain>
    </source>
</reference>
<dbReference type="PANTHER" id="PTHR36507:SF1">
    <property type="entry name" value="BLL1555 PROTEIN"/>
    <property type="match status" value="1"/>
</dbReference>
<evidence type="ECO:0000256" key="4">
    <source>
        <dbReference type="SAM" id="SignalP"/>
    </source>
</evidence>
<dbReference type="InterPro" id="IPR008972">
    <property type="entry name" value="Cupredoxin"/>
</dbReference>